<comment type="caution">
    <text evidence="2">The sequence shown here is derived from an EMBL/GenBank/DDBJ whole genome shotgun (WGS) entry which is preliminary data.</text>
</comment>
<dbReference type="PANTHER" id="PTHR47332:SF2">
    <property type="entry name" value="SET-6"/>
    <property type="match status" value="1"/>
</dbReference>
<protein>
    <recommendedName>
        <fullName evidence="1">SET domain-containing protein</fullName>
    </recommendedName>
</protein>
<reference evidence="2" key="1">
    <citation type="submission" date="2021-02" db="EMBL/GenBank/DDBJ databases">
        <authorList>
            <person name="Dougan E. K."/>
            <person name="Rhodes N."/>
            <person name="Thang M."/>
            <person name="Chan C."/>
        </authorList>
    </citation>
    <scope>NUCLEOTIDE SEQUENCE</scope>
</reference>
<evidence type="ECO:0000313" key="3">
    <source>
        <dbReference type="Proteomes" id="UP000626109"/>
    </source>
</evidence>
<feature type="domain" description="SET" evidence="1">
    <location>
        <begin position="69"/>
        <end position="115"/>
    </location>
</feature>
<sequence>MAFVVLSFLAYSICLKLGEYMLVCLMHWRLDAKEKARYASLDCWCRSAIPFCDTLIIWRGNSLPNGFGRCAVCPTTSLINHSCSPNGFLNWDDKRRHMTVHVMRPIKKGDEITVSRPFTIASRYVNVNLKAEDRQLELRHKHRFTCTCPACSATKEALQASDKRRERIGLLTDGAARRILSLRTDISMKEIEELLTLLDEEYGDPSYKGDVCMEAHAVKLKEGGDKVAARTWAAKGYKLMLLTKGASSREVQLAKHASSQ</sequence>
<proteinExistence type="predicted"/>
<accession>A0A813IJV0</accession>
<evidence type="ECO:0000259" key="1">
    <source>
        <dbReference type="Pfam" id="PF00856"/>
    </source>
</evidence>
<dbReference type="InterPro" id="IPR001214">
    <property type="entry name" value="SET_dom"/>
</dbReference>
<dbReference type="CDD" id="cd20071">
    <property type="entry name" value="SET_SMYD"/>
    <property type="match status" value="1"/>
</dbReference>
<dbReference type="InterPro" id="IPR046341">
    <property type="entry name" value="SET_dom_sf"/>
</dbReference>
<dbReference type="AlphaFoldDB" id="A0A813IJV0"/>
<evidence type="ECO:0000313" key="2">
    <source>
        <dbReference type="EMBL" id="CAE8650512.1"/>
    </source>
</evidence>
<organism evidence="2 3">
    <name type="scientific">Polarella glacialis</name>
    <name type="common">Dinoflagellate</name>
    <dbReference type="NCBI Taxonomy" id="89957"/>
    <lineage>
        <taxon>Eukaryota</taxon>
        <taxon>Sar</taxon>
        <taxon>Alveolata</taxon>
        <taxon>Dinophyceae</taxon>
        <taxon>Suessiales</taxon>
        <taxon>Suessiaceae</taxon>
        <taxon>Polarella</taxon>
    </lineage>
</organism>
<dbReference type="PANTHER" id="PTHR47332">
    <property type="entry name" value="SET DOMAIN-CONTAINING PROTEIN 5"/>
    <property type="match status" value="1"/>
</dbReference>
<dbReference type="InterPro" id="IPR053185">
    <property type="entry name" value="SET_domain_protein"/>
</dbReference>
<dbReference type="Gene3D" id="2.170.270.10">
    <property type="entry name" value="SET domain"/>
    <property type="match status" value="1"/>
</dbReference>
<dbReference type="EMBL" id="CAJNNW010008907">
    <property type="protein sequence ID" value="CAE8650512.1"/>
    <property type="molecule type" value="Genomic_DNA"/>
</dbReference>
<gene>
    <name evidence="2" type="ORF">PGLA2088_LOCUS8318</name>
</gene>
<dbReference type="Pfam" id="PF00856">
    <property type="entry name" value="SET"/>
    <property type="match status" value="1"/>
</dbReference>
<dbReference type="Proteomes" id="UP000626109">
    <property type="component" value="Unassembled WGS sequence"/>
</dbReference>
<dbReference type="SUPFAM" id="SSF82199">
    <property type="entry name" value="SET domain"/>
    <property type="match status" value="1"/>
</dbReference>
<name>A0A813IJV0_POLGL</name>